<dbReference type="Pfam" id="PF12685">
    <property type="entry name" value="SpoIIIAH"/>
    <property type="match status" value="1"/>
</dbReference>
<keyword evidence="2" id="KW-0472">Membrane</keyword>
<name>A0A223KSH2_9BACI</name>
<organism evidence="3 4">
    <name type="scientific">Sutcliffiella cohnii</name>
    <dbReference type="NCBI Taxonomy" id="33932"/>
    <lineage>
        <taxon>Bacteria</taxon>
        <taxon>Bacillati</taxon>
        <taxon>Bacillota</taxon>
        <taxon>Bacilli</taxon>
        <taxon>Bacillales</taxon>
        <taxon>Bacillaceae</taxon>
        <taxon>Sutcliffiella</taxon>
    </lineage>
</organism>
<gene>
    <name evidence="3" type="ORF">BC6307_14685</name>
</gene>
<keyword evidence="2" id="KW-0812">Transmembrane</keyword>
<evidence type="ECO:0000313" key="4">
    <source>
        <dbReference type="Proteomes" id="UP000215224"/>
    </source>
</evidence>
<dbReference type="InterPro" id="IPR024232">
    <property type="entry name" value="SpoIIIAH"/>
</dbReference>
<keyword evidence="4" id="KW-1185">Reference proteome</keyword>
<feature type="compositionally biased region" description="Acidic residues" evidence="1">
    <location>
        <begin position="56"/>
        <end position="68"/>
    </location>
</feature>
<evidence type="ECO:0000256" key="1">
    <source>
        <dbReference type="SAM" id="MobiDB-lite"/>
    </source>
</evidence>
<dbReference type="Gene3D" id="1.10.287.4300">
    <property type="entry name" value="Stage III sporulation protein AH-like"/>
    <property type="match status" value="1"/>
</dbReference>
<reference evidence="3 4" key="1">
    <citation type="submission" date="2016-12" db="EMBL/GenBank/DDBJ databases">
        <title>The whole genome sequencing and assembly of Bacillus cohnii DSM 6307T strain.</title>
        <authorList>
            <person name="Lee Y.-J."/>
            <person name="Yi H."/>
            <person name="Bahn Y.-S."/>
            <person name="Kim J.F."/>
            <person name="Lee D.-W."/>
        </authorList>
    </citation>
    <scope>NUCLEOTIDE SEQUENCE [LARGE SCALE GENOMIC DNA]</scope>
    <source>
        <strain evidence="3 4">DSM 6307</strain>
    </source>
</reference>
<evidence type="ECO:0000256" key="2">
    <source>
        <dbReference type="SAM" id="Phobius"/>
    </source>
</evidence>
<dbReference type="Proteomes" id="UP000215224">
    <property type="component" value="Chromosome"/>
</dbReference>
<sequence length="201" mass="22435">MLLKKQTVWLLTMLSLVFVLSVYYFVGGPNDQLAFDENKQEQQDMDATSGDNDATKEDDTDVDADTTGDNEVISHISSAEDLAGLRFELNDIRSKQKDDLSAVTANTSLSIDEINKAKEELNALHDIESKELMLEQQIKSRGIDDALVRVINGEVTVMLKAEESSPKLANEIYHLIREQFPNVRNENVAIQFQATATANND</sequence>
<dbReference type="RefSeq" id="WP_066418451.1">
    <property type="nucleotide sequence ID" value="NZ_CP018866.1"/>
</dbReference>
<dbReference type="InterPro" id="IPR038503">
    <property type="entry name" value="SpoIIIAH_sf"/>
</dbReference>
<dbReference type="AlphaFoldDB" id="A0A223KSH2"/>
<dbReference type="EMBL" id="CP018866">
    <property type="protein sequence ID" value="AST92452.1"/>
    <property type="molecule type" value="Genomic_DNA"/>
</dbReference>
<evidence type="ECO:0008006" key="5">
    <source>
        <dbReference type="Google" id="ProtNLM"/>
    </source>
</evidence>
<feature type="region of interest" description="Disordered" evidence="1">
    <location>
        <begin position="39"/>
        <end position="68"/>
    </location>
</feature>
<keyword evidence="2" id="KW-1133">Transmembrane helix</keyword>
<protein>
    <recommendedName>
        <fullName evidence="5">SpoIIIAH-like family protein</fullName>
    </recommendedName>
</protein>
<evidence type="ECO:0000313" key="3">
    <source>
        <dbReference type="EMBL" id="AST92452.1"/>
    </source>
</evidence>
<proteinExistence type="predicted"/>
<dbReference type="STRING" id="1314751.GCA_001591425_03250"/>
<accession>A0A223KSH2</accession>
<dbReference type="KEGG" id="bcoh:BC6307_14685"/>
<feature type="transmembrane region" description="Helical" evidence="2">
    <location>
        <begin position="7"/>
        <end position="26"/>
    </location>
</feature>